<sequence>MARAAMLAFWLGVGPIREALVPDYVLEAPLGQESTALKATVPYLLFNLLFVLVRTPLQVASVRLSLQKYQDAEAATGLRADSDNSRRDRASEEPVAGIRRYSNEDVIVLKDTYRFPYTGLLDCLNTIINEEGWKTLMKSGWLTLLGM</sequence>
<keyword evidence="3" id="KW-1133">Transmembrane helix</keyword>
<dbReference type="Gene3D" id="1.50.40.10">
    <property type="entry name" value="Mitochondrial carrier domain"/>
    <property type="match status" value="1"/>
</dbReference>
<keyword evidence="6" id="KW-1185">Reference proteome</keyword>
<evidence type="ECO:0000313" key="5">
    <source>
        <dbReference type="EMBL" id="KAL0070060.1"/>
    </source>
</evidence>
<keyword evidence="2" id="KW-0812">Transmembrane</keyword>
<protein>
    <submittedName>
        <fullName evidence="5">Uncharacterized protein</fullName>
    </submittedName>
</protein>
<evidence type="ECO:0000256" key="4">
    <source>
        <dbReference type="ARBA" id="ARBA00023136"/>
    </source>
</evidence>
<comment type="caution">
    <text evidence="5">The sequence shown here is derived from an EMBL/GenBank/DDBJ whole genome shotgun (WGS) entry which is preliminary data.</text>
</comment>
<evidence type="ECO:0000313" key="6">
    <source>
        <dbReference type="Proteomes" id="UP001437256"/>
    </source>
</evidence>
<keyword evidence="4" id="KW-0472">Membrane</keyword>
<dbReference type="Proteomes" id="UP001437256">
    <property type="component" value="Unassembled WGS sequence"/>
</dbReference>
<name>A0ABR3A969_9AGAR</name>
<organism evidence="5 6">
    <name type="scientific">Marasmius tenuissimus</name>
    <dbReference type="NCBI Taxonomy" id="585030"/>
    <lineage>
        <taxon>Eukaryota</taxon>
        <taxon>Fungi</taxon>
        <taxon>Dikarya</taxon>
        <taxon>Basidiomycota</taxon>
        <taxon>Agaricomycotina</taxon>
        <taxon>Agaricomycetes</taxon>
        <taxon>Agaricomycetidae</taxon>
        <taxon>Agaricales</taxon>
        <taxon>Marasmiineae</taxon>
        <taxon>Marasmiaceae</taxon>
        <taxon>Marasmius</taxon>
    </lineage>
</organism>
<gene>
    <name evidence="5" type="ORF">AAF712_002957</name>
</gene>
<reference evidence="5 6" key="1">
    <citation type="submission" date="2024-05" db="EMBL/GenBank/DDBJ databases">
        <title>A draft genome resource for the thread blight pathogen Marasmius tenuissimus strain MS-2.</title>
        <authorList>
            <person name="Yulfo-Soto G.E."/>
            <person name="Baruah I.K."/>
            <person name="Amoako-Attah I."/>
            <person name="Bukari Y."/>
            <person name="Meinhardt L.W."/>
            <person name="Bailey B.A."/>
            <person name="Cohen S.P."/>
        </authorList>
    </citation>
    <scope>NUCLEOTIDE SEQUENCE [LARGE SCALE GENOMIC DNA]</scope>
    <source>
        <strain evidence="5 6">MS-2</strain>
    </source>
</reference>
<evidence type="ECO:0000256" key="1">
    <source>
        <dbReference type="ARBA" id="ARBA00004370"/>
    </source>
</evidence>
<accession>A0ABR3A969</accession>
<proteinExistence type="predicted"/>
<evidence type="ECO:0000256" key="3">
    <source>
        <dbReference type="ARBA" id="ARBA00022989"/>
    </source>
</evidence>
<comment type="subcellular location">
    <subcellularLocation>
        <location evidence="1">Membrane</location>
    </subcellularLocation>
</comment>
<dbReference type="InterPro" id="IPR023395">
    <property type="entry name" value="MCP_dom_sf"/>
</dbReference>
<dbReference type="SUPFAM" id="SSF103506">
    <property type="entry name" value="Mitochondrial carrier"/>
    <property type="match status" value="1"/>
</dbReference>
<evidence type="ECO:0000256" key="2">
    <source>
        <dbReference type="ARBA" id="ARBA00022692"/>
    </source>
</evidence>
<dbReference type="EMBL" id="JBBXMP010000009">
    <property type="protein sequence ID" value="KAL0070060.1"/>
    <property type="molecule type" value="Genomic_DNA"/>
</dbReference>